<feature type="disulfide bond" evidence="12">
    <location>
        <begin position="1458"/>
        <end position="1467"/>
    </location>
</feature>
<reference evidence="19" key="1">
    <citation type="submission" date="2019-12" db="EMBL/GenBank/DDBJ databases">
        <title>An insight into the sialome of adult female Ixodes ricinus ticks feeding for 6 days.</title>
        <authorList>
            <person name="Perner J."/>
            <person name="Ribeiro J.M.C."/>
        </authorList>
    </citation>
    <scope>NUCLEOTIDE SEQUENCE</scope>
    <source>
        <strain evidence="19">Semi-engorged</strain>
        <tissue evidence="19">Salivary glands</tissue>
    </source>
</reference>
<feature type="domain" description="Laminin EGF-like" evidence="16">
    <location>
        <begin position="1325"/>
        <end position="1374"/>
    </location>
</feature>
<keyword evidence="8 13" id="KW-0175">Coiled coil</keyword>
<feature type="region of interest" description="Disordered" evidence="14">
    <location>
        <begin position="433"/>
        <end position="463"/>
    </location>
</feature>
<dbReference type="Pfam" id="PF00055">
    <property type="entry name" value="Laminin_N"/>
    <property type="match status" value="1"/>
</dbReference>
<feature type="domain" description="Laminin EGF-like" evidence="16">
    <location>
        <begin position="972"/>
        <end position="1032"/>
    </location>
</feature>
<feature type="compositionally biased region" description="Basic and acidic residues" evidence="14">
    <location>
        <begin position="47"/>
        <end position="105"/>
    </location>
</feature>
<feature type="disulfide bond" evidence="12">
    <location>
        <begin position="972"/>
        <end position="984"/>
    </location>
</feature>
<feature type="compositionally biased region" description="Basic and acidic residues" evidence="14">
    <location>
        <begin position="299"/>
        <end position="327"/>
    </location>
</feature>
<dbReference type="FunFam" id="2.170.300.10:FF:000001">
    <property type="entry name" value="Laminin subunit beta-1"/>
    <property type="match status" value="1"/>
</dbReference>
<evidence type="ECO:0000256" key="10">
    <source>
        <dbReference type="ARBA" id="ARBA00023180"/>
    </source>
</evidence>
<feature type="disulfide bond" evidence="12">
    <location>
        <begin position="1279"/>
        <end position="1291"/>
    </location>
</feature>
<keyword evidence="2" id="KW-0964">Secreted</keyword>
<evidence type="ECO:0000256" key="8">
    <source>
        <dbReference type="ARBA" id="ARBA00023054"/>
    </source>
</evidence>
<dbReference type="PRINTS" id="PR00011">
    <property type="entry name" value="EGFLAMININ"/>
</dbReference>
<feature type="disulfide bond" evidence="12">
    <location>
        <begin position="922"/>
        <end position="934"/>
    </location>
</feature>
<evidence type="ECO:0000259" key="16">
    <source>
        <dbReference type="PROSITE" id="PS50027"/>
    </source>
</evidence>
<dbReference type="CDD" id="cd00055">
    <property type="entry name" value="EGF_Lam"/>
    <property type="match status" value="13"/>
</dbReference>
<feature type="disulfide bond" evidence="12">
    <location>
        <begin position="892"/>
        <end position="901"/>
    </location>
</feature>
<feature type="disulfide bond" evidence="12">
    <location>
        <begin position="1404"/>
        <end position="1413"/>
    </location>
</feature>
<dbReference type="Pfam" id="PF00053">
    <property type="entry name" value="EGF_laminin"/>
    <property type="match status" value="11"/>
</dbReference>
<comment type="subcellular location">
    <subcellularLocation>
        <location evidence="1">Secreted</location>
        <location evidence="1">Extracellular space</location>
        <location evidence="1">Extracellular matrix</location>
        <location evidence="1">Basement membrane</location>
    </subcellularLocation>
</comment>
<keyword evidence="4 15" id="KW-0732">Signal</keyword>
<keyword evidence="10" id="KW-0325">Glycoprotein</keyword>
<evidence type="ECO:0000256" key="12">
    <source>
        <dbReference type="PROSITE-ProRule" id="PRU00460"/>
    </source>
</evidence>
<dbReference type="InterPro" id="IPR002049">
    <property type="entry name" value="LE_dom"/>
</dbReference>
<keyword evidence="3" id="KW-0272">Extracellular matrix</keyword>
<dbReference type="FunFam" id="2.10.25.10:FF:000011">
    <property type="entry name" value="Cadherin EGF LAG seven-pass G-type receptor"/>
    <property type="match status" value="1"/>
</dbReference>
<feature type="domain" description="Laminin EGF-like" evidence="16">
    <location>
        <begin position="1375"/>
        <end position="1433"/>
    </location>
</feature>
<dbReference type="InterPro" id="IPR056863">
    <property type="entry name" value="LMN_ATRN_NET-like_EGF"/>
</dbReference>
<feature type="disulfide bond" evidence="12">
    <location>
        <begin position="1558"/>
        <end position="1567"/>
    </location>
</feature>
<evidence type="ECO:0000256" key="14">
    <source>
        <dbReference type="SAM" id="MobiDB-lite"/>
    </source>
</evidence>
<dbReference type="PROSITE" id="PS51116">
    <property type="entry name" value="LAMININ_IVB"/>
    <property type="match status" value="1"/>
</dbReference>
<feature type="domain" description="Laminin EGF-like" evidence="16">
    <location>
        <begin position="862"/>
        <end position="921"/>
    </location>
</feature>
<feature type="region of interest" description="Disordered" evidence="14">
    <location>
        <begin position="2121"/>
        <end position="2142"/>
    </location>
</feature>
<dbReference type="Gene3D" id="1.20.1170.10">
    <property type="match status" value="1"/>
</dbReference>
<dbReference type="InterPro" id="IPR008211">
    <property type="entry name" value="Laminin_N"/>
</dbReference>
<dbReference type="FunFam" id="2.10.25.10:FF:000101">
    <property type="entry name" value="Laminin subunit beta 1"/>
    <property type="match status" value="1"/>
</dbReference>
<dbReference type="FunFam" id="2.10.25.10:FF:000280">
    <property type="entry name" value="Laminin subunit beta 4"/>
    <property type="match status" value="1"/>
</dbReference>
<feature type="region of interest" description="Disordered" evidence="14">
    <location>
        <begin position="44"/>
        <end position="204"/>
    </location>
</feature>
<feature type="domain" description="Laminin EGF-like" evidence="16">
    <location>
        <begin position="799"/>
        <end position="861"/>
    </location>
</feature>
<dbReference type="GO" id="GO:0016477">
    <property type="term" value="P:cell migration"/>
    <property type="evidence" value="ECO:0007669"/>
    <property type="project" value="TreeGrafter"/>
</dbReference>
<keyword evidence="5" id="KW-0677">Repeat</keyword>
<feature type="disulfide bond" evidence="12">
    <location>
        <begin position="1281"/>
        <end position="1298"/>
    </location>
</feature>
<dbReference type="CDD" id="cd22302">
    <property type="entry name" value="cc_DmLAMB1-like_C"/>
    <property type="match status" value="1"/>
</dbReference>
<dbReference type="InterPro" id="IPR050440">
    <property type="entry name" value="Laminin/Netrin_ECM"/>
</dbReference>
<feature type="disulfide bond" evidence="12">
    <location>
        <begin position="1585"/>
        <end position="1597"/>
    </location>
</feature>
<dbReference type="PANTHER" id="PTHR10574">
    <property type="entry name" value="NETRIN/LAMININ-RELATED"/>
    <property type="match status" value="1"/>
</dbReference>
<evidence type="ECO:0000256" key="11">
    <source>
        <dbReference type="ARBA" id="ARBA00023292"/>
    </source>
</evidence>
<dbReference type="EMBL" id="GIFC01019038">
    <property type="protein sequence ID" value="MXV01122.1"/>
    <property type="molecule type" value="Transcribed_RNA"/>
</dbReference>
<dbReference type="Gene3D" id="2.10.25.10">
    <property type="entry name" value="Laminin"/>
    <property type="match status" value="11"/>
</dbReference>
<feature type="disulfide bond" evidence="12">
    <location>
        <begin position="1231"/>
        <end position="1243"/>
    </location>
</feature>
<dbReference type="GO" id="GO:0043256">
    <property type="term" value="C:laminin complex"/>
    <property type="evidence" value="ECO:0007669"/>
    <property type="project" value="TreeGrafter"/>
</dbReference>
<feature type="compositionally biased region" description="Polar residues" evidence="14">
    <location>
        <begin position="276"/>
        <end position="286"/>
    </location>
</feature>
<dbReference type="FunFam" id="2.10.25.10:FF:000145">
    <property type="entry name" value="Laminin subunit beta 1"/>
    <property type="match status" value="1"/>
</dbReference>
<feature type="disulfide bond" evidence="12">
    <location>
        <begin position="993"/>
        <end position="1002"/>
    </location>
</feature>
<feature type="coiled-coil region" evidence="13">
    <location>
        <begin position="1704"/>
        <end position="1759"/>
    </location>
</feature>
<dbReference type="PROSITE" id="PS01248">
    <property type="entry name" value="EGF_LAM_1"/>
    <property type="match status" value="4"/>
</dbReference>
<dbReference type="GO" id="GO:0070831">
    <property type="term" value="P:basement membrane assembly"/>
    <property type="evidence" value="ECO:0007669"/>
    <property type="project" value="TreeGrafter"/>
</dbReference>
<evidence type="ECO:0000256" key="7">
    <source>
        <dbReference type="ARBA" id="ARBA00022889"/>
    </source>
</evidence>
<keyword evidence="11 12" id="KW-0424">Laminin EGF-like domain</keyword>
<feature type="disulfide bond" evidence="12">
    <location>
        <begin position="829"/>
        <end position="838"/>
    </location>
</feature>
<dbReference type="PROSITE" id="PS50027">
    <property type="entry name" value="EGF_LAM_2"/>
    <property type="match status" value="12"/>
</dbReference>
<feature type="disulfide bond" evidence="12">
    <location>
        <begin position="955"/>
        <end position="969"/>
    </location>
</feature>
<dbReference type="InterPro" id="IPR000742">
    <property type="entry name" value="EGF"/>
</dbReference>
<feature type="compositionally biased region" description="Polar residues" evidence="14">
    <location>
        <begin position="353"/>
        <end position="362"/>
    </location>
</feature>
<feature type="disulfide bond" evidence="12">
    <location>
        <begin position="1606"/>
        <end position="1615"/>
    </location>
</feature>
<evidence type="ECO:0000259" key="18">
    <source>
        <dbReference type="PROSITE" id="PS51117"/>
    </source>
</evidence>
<evidence type="ECO:0000256" key="1">
    <source>
        <dbReference type="ARBA" id="ARBA00004302"/>
    </source>
</evidence>
<feature type="domain" description="Laminin EGF-like" evidence="16">
    <location>
        <begin position="1434"/>
        <end position="1485"/>
    </location>
</feature>
<feature type="region of interest" description="Disordered" evidence="14">
    <location>
        <begin position="228"/>
        <end position="413"/>
    </location>
</feature>
<evidence type="ECO:0000256" key="9">
    <source>
        <dbReference type="ARBA" id="ARBA00023157"/>
    </source>
</evidence>
<dbReference type="SUPFAM" id="SSF57196">
    <property type="entry name" value="EGF/Laminin"/>
    <property type="match status" value="13"/>
</dbReference>
<dbReference type="FunFam" id="2.10.25.10:FF:000082">
    <property type="entry name" value="Laminin subunit alpha 1"/>
    <property type="match status" value="1"/>
</dbReference>
<dbReference type="Gene3D" id="2.60.120.260">
    <property type="entry name" value="Galactose-binding domain-like"/>
    <property type="match status" value="1"/>
</dbReference>
<keyword evidence="6" id="KW-0084">Basement membrane</keyword>
<feature type="domain" description="Laminin EGF-like" evidence="16">
    <location>
        <begin position="1537"/>
        <end position="1584"/>
    </location>
</feature>
<dbReference type="Gene3D" id="2.170.300.10">
    <property type="entry name" value="Tie2 ligand-binding domain superfamily"/>
    <property type="match status" value="1"/>
</dbReference>
<feature type="domain" description="Laminin EGF-like" evidence="16">
    <location>
        <begin position="1486"/>
        <end position="1536"/>
    </location>
</feature>
<feature type="disulfide bond" evidence="12">
    <location>
        <begin position="1233"/>
        <end position="1250"/>
    </location>
</feature>
<dbReference type="FunFam" id="2.60.120.260:FF:000010">
    <property type="entry name" value="Laminin subunit beta 1"/>
    <property type="match status" value="1"/>
</dbReference>
<protein>
    <submittedName>
        <fullName evidence="19">Putative netrin axonal chemotropic factor</fullName>
    </submittedName>
</protein>
<dbReference type="GO" id="GO:0007411">
    <property type="term" value="P:axon guidance"/>
    <property type="evidence" value="ECO:0007669"/>
    <property type="project" value="TreeGrafter"/>
</dbReference>
<accession>A0A6B0VI09</accession>
<dbReference type="FunFam" id="2.10.25.10:FF:000138">
    <property type="entry name" value="Laminin subunit beta 1"/>
    <property type="match status" value="1"/>
</dbReference>
<dbReference type="PANTHER" id="PTHR10574:SF375">
    <property type="entry name" value="LAMININ SUBUNIT BETA-1"/>
    <property type="match status" value="1"/>
</dbReference>
<keyword evidence="9 12" id="KW-1015">Disulfide bond</keyword>
<feature type="disulfide bond" evidence="12">
    <location>
        <begin position="1587"/>
        <end position="1604"/>
    </location>
</feature>
<dbReference type="SMART" id="SM00136">
    <property type="entry name" value="LamNT"/>
    <property type="match status" value="1"/>
</dbReference>
<feature type="domain" description="Laminin IV type B" evidence="17">
    <location>
        <begin position="1011"/>
        <end position="1225"/>
    </location>
</feature>
<feature type="disulfide bond" evidence="12">
    <location>
        <begin position="943"/>
        <end position="952"/>
    </location>
</feature>
<dbReference type="PROSITE" id="PS00022">
    <property type="entry name" value="EGF_1"/>
    <property type="match status" value="1"/>
</dbReference>
<dbReference type="GO" id="GO:0034446">
    <property type="term" value="P:substrate adhesion-dependent cell spreading"/>
    <property type="evidence" value="ECO:0007669"/>
    <property type="project" value="TreeGrafter"/>
</dbReference>
<dbReference type="Pfam" id="PF21199">
    <property type="entry name" value="LAMININ_IV_B"/>
    <property type="match status" value="1"/>
</dbReference>
<feature type="coiled-coil region" evidence="13">
    <location>
        <begin position="1814"/>
        <end position="1848"/>
    </location>
</feature>
<evidence type="ECO:0000256" key="4">
    <source>
        <dbReference type="ARBA" id="ARBA00022729"/>
    </source>
</evidence>
<feature type="disulfide bond" evidence="12">
    <location>
        <begin position="1252"/>
        <end position="1261"/>
    </location>
</feature>
<evidence type="ECO:0000313" key="19">
    <source>
        <dbReference type="EMBL" id="MXV01122.1"/>
    </source>
</evidence>
<feature type="domain" description="Laminin N-terminal" evidence="18">
    <location>
        <begin position="498"/>
        <end position="733"/>
    </location>
</feature>
<feature type="disulfide bond" evidence="12">
    <location>
        <begin position="1509"/>
        <end position="1518"/>
    </location>
</feature>
<dbReference type="SMART" id="SM00181">
    <property type="entry name" value="EGF"/>
    <property type="match status" value="8"/>
</dbReference>
<comment type="caution">
    <text evidence="12">Lacks conserved residue(s) required for the propagation of feature annotation.</text>
</comment>
<feature type="compositionally biased region" description="Basic and acidic residues" evidence="14">
    <location>
        <begin position="176"/>
        <end position="186"/>
    </location>
</feature>
<feature type="disulfide bond" evidence="12">
    <location>
        <begin position="1537"/>
        <end position="1549"/>
    </location>
</feature>
<dbReference type="FunFam" id="2.10.25.10:FF:000084">
    <property type="entry name" value="Laminin subunit alpha 3"/>
    <property type="match status" value="1"/>
</dbReference>
<dbReference type="SMART" id="SM00180">
    <property type="entry name" value="EGF_Lam"/>
    <property type="match status" value="13"/>
</dbReference>
<keyword evidence="7" id="KW-0130">Cell adhesion</keyword>
<evidence type="ECO:0000256" key="5">
    <source>
        <dbReference type="ARBA" id="ARBA00022737"/>
    </source>
</evidence>
<feature type="chain" id="PRO_5025477227" evidence="15">
    <location>
        <begin position="34"/>
        <end position="2233"/>
    </location>
</feature>
<organism evidence="19">
    <name type="scientific">Ixodes ricinus</name>
    <name type="common">Common tick</name>
    <name type="synonym">Acarus ricinus</name>
    <dbReference type="NCBI Taxonomy" id="34613"/>
    <lineage>
        <taxon>Eukaryota</taxon>
        <taxon>Metazoa</taxon>
        <taxon>Ecdysozoa</taxon>
        <taxon>Arthropoda</taxon>
        <taxon>Chelicerata</taxon>
        <taxon>Arachnida</taxon>
        <taxon>Acari</taxon>
        <taxon>Parasitiformes</taxon>
        <taxon>Ixodida</taxon>
        <taxon>Ixodoidea</taxon>
        <taxon>Ixodidae</taxon>
        <taxon>Ixodinae</taxon>
        <taxon>Ixodes</taxon>
    </lineage>
</organism>
<feature type="disulfide bond" evidence="12">
    <location>
        <begin position="1344"/>
        <end position="1353"/>
    </location>
</feature>
<dbReference type="Pfam" id="PF24973">
    <property type="entry name" value="EGF_LMN_ATRN"/>
    <property type="match status" value="2"/>
</dbReference>
<dbReference type="GO" id="GO:0009887">
    <property type="term" value="P:animal organ morphogenesis"/>
    <property type="evidence" value="ECO:0007669"/>
    <property type="project" value="TreeGrafter"/>
</dbReference>
<evidence type="ECO:0000256" key="3">
    <source>
        <dbReference type="ARBA" id="ARBA00022530"/>
    </source>
</evidence>
<proteinExistence type="predicted"/>
<feature type="disulfide bond" evidence="12">
    <location>
        <begin position="924"/>
        <end position="941"/>
    </location>
</feature>
<evidence type="ECO:0000256" key="15">
    <source>
        <dbReference type="SAM" id="SignalP"/>
    </source>
</evidence>
<feature type="domain" description="Laminin EGF-like" evidence="16">
    <location>
        <begin position="1585"/>
        <end position="1631"/>
    </location>
</feature>
<feature type="compositionally biased region" description="Low complexity" evidence="14">
    <location>
        <begin position="397"/>
        <end position="413"/>
    </location>
</feature>
<feature type="domain" description="Laminin EGF-like" evidence="16">
    <location>
        <begin position="922"/>
        <end position="971"/>
    </location>
</feature>
<feature type="domain" description="Laminin EGF-like" evidence="16">
    <location>
        <begin position="1231"/>
        <end position="1278"/>
    </location>
</feature>
<dbReference type="InterPro" id="IPR013015">
    <property type="entry name" value="Laminin_IV_B"/>
</dbReference>
<feature type="compositionally biased region" description="Basic and acidic residues" evidence="14">
    <location>
        <begin position="233"/>
        <end position="246"/>
    </location>
</feature>
<feature type="disulfide bond" evidence="12">
    <location>
        <begin position="1539"/>
        <end position="1556"/>
    </location>
</feature>
<evidence type="ECO:0000256" key="6">
    <source>
        <dbReference type="ARBA" id="ARBA00022869"/>
    </source>
</evidence>
<feature type="signal peptide" evidence="15">
    <location>
        <begin position="1"/>
        <end position="33"/>
    </location>
</feature>
<feature type="coiled-coil region" evidence="13">
    <location>
        <begin position="1916"/>
        <end position="1953"/>
    </location>
</feature>
<feature type="compositionally biased region" description="Polar residues" evidence="14">
    <location>
        <begin position="433"/>
        <end position="448"/>
    </location>
</feature>
<dbReference type="FunFam" id="2.10.25.10:FF:000065">
    <property type="entry name" value="Laminin subunit beta 1"/>
    <property type="match status" value="1"/>
</dbReference>
<evidence type="ECO:0000259" key="17">
    <source>
        <dbReference type="PROSITE" id="PS51116"/>
    </source>
</evidence>
<feature type="disulfide bond" evidence="12">
    <location>
        <begin position="1300"/>
        <end position="1309"/>
    </location>
</feature>
<evidence type="ECO:0000256" key="2">
    <source>
        <dbReference type="ARBA" id="ARBA00022525"/>
    </source>
</evidence>
<dbReference type="GO" id="GO:0009888">
    <property type="term" value="P:tissue development"/>
    <property type="evidence" value="ECO:0007669"/>
    <property type="project" value="TreeGrafter"/>
</dbReference>
<dbReference type="FunFam" id="2.10.25.10:FF:000130">
    <property type="entry name" value="Laminin subunit beta 1"/>
    <property type="match status" value="1"/>
</dbReference>
<dbReference type="FunFam" id="2.10.25.10:FF:000135">
    <property type="entry name" value="Laminin subunit beta 4"/>
    <property type="match status" value="1"/>
</dbReference>
<feature type="disulfide bond" evidence="12">
    <location>
        <begin position="974"/>
        <end position="991"/>
    </location>
</feature>
<feature type="domain" description="Laminin EGF-like" evidence="16">
    <location>
        <begin position="1279"/>
        <end position="1324"/>
    </location>
</feature>
<evidence type="ECO:0000256" key="13">
    <source>
        <dbReference type="SAM" id="Coils"/>
    </source>
</evidence>
<dbReference type="PROSITE" id="PS51117">
    <property type="entry name" value="LAMININ_NTER"/>
    <property type="match status" value="1"/>
</dbReference>
<feature type="compositionally biased region" description="Basic and acidic residues" evidence="14">
    <location>
        <begin position="2121"/>
        <end position="2130"/>
    </location>
</feature>
<sequence>MNLHRLSRLMASTSKEHVRLCALLSLFFLASWAQRSGQYSSLYQSRHPSESKEDGATDGRQHHVVEDSVDWRTARGRHRAEDSRGGALRHSSEVDIQETREDRWPGPDGQRSSYSSRRYHQTPRESEEEESDDTRTNYTRRRYSVSAAGSRGHLSGTERGSRQRPEADLSTASRGSLDHYADRDQWSGRSSSTTEKPEEDKTGATYVRQRYYSISSRKIEGVAESAADLSKQVGHETSLEHRREGGGGRQTEAGSSERVWTSGRRTGSGEDYGSSRWRQQHGSTTDGRGGSDATTEVPYRSREWDWRSRTRRPSTFDRDVSRTHVESSEVGGAQRTYQRYREGTSIRERHRVTSTGWRNASSDLGGEPTAWEEDARRRYGTQEGIKGGHGSSEDGGRSSYSRTSYTRRTNGTSYRGGTYYSRWAAGGRENVTTTGGSSLSYGASRTSGTYGGSEDSLSGYTRRGTTQAPTVIDRVDVVVEERHPLSGSSRGSQPQACEESSCYPATGNLLIGREDKLSATSTCGLRAPEAFCIVSHLKERTKCFRCDSRSEGRNYHGIENIVSRIGGKRHKGSWWQSENGVQGVSIRLDLEAEFHFTHLIITFKTFRPAAMLIERSHDNGNSWRVYQYFAYDCADSFPGVPTGPRRNITDVTCETQYSGVEPSSGGEVIFRVLPPHIPIDNPHSPDVQNLLKMTNLRINFTRLHTLGDNLLDSRQEIKQKYYYAVYDMVVRGSCSCYGHASRCIPEEDDHRGGRDDMVYGKCQCTHNTKGLNCESCEELYNDQPWRPASEHDPNPCKQCNCNGHASRCHFDAAVWERSGRVSGGVCDDCRDNTMGLNCEQCVPFYYKDPQRDPSDPYACQPCDCDPRGSLDEGVCDPQDDIQAGSVAGRCHCKKNVESRRCDRCKRGHFNFQAANPDGCEPCSCHELGTAGDGCNVYTGECTCKRNVIGRDCNQCLPEYWGLGNDEDGCKPCDCDPGGAYENSCDVVTGQCRCRPSVQGRRCDQPDTGFFVGNMDYMVYEAELAKASPDCQVLVREPYAEREATWTGLGFMQVHEDSYLEFDVTDVPTSMEYDIVFRYEPKLAHGWDEAIVTIDHQGPVDPSGPCANVISQDNRQVISFPASDRYVVVAPPVCLEKGRRYKVRITFKQYDRIVDTPSASILIDSMVLLPHINAIPFFHGTPANEYRRDEFERFRCGQAFYTVRRGSSSVPDICKKYLYSIGFYVYGGAHDCRCDAQGSHSSVCSTLGGQCQCKANVVGRNCDRCAPGTYGFGPGGCRPCDCNGIGSLDNFCDAQTGQCKCRPNTYGRQCDECQPGYWNYPNCQRCECHGHADTCDSRTGHCSHCRDFTSGPHCDRCETGFYGDPRYGVDIPCRPCPCPGTIDSGVNHATSCDLDPRTGNVACHCSPGYVGERCDRCANNYYGEPNAPGGECRRCECSGNIDDTQPGNCDSRTGVCLRCLYNTEGHHCERCKPGHYGDASRQQCLECVCNMLGMDHTRGYCDAVTGQCPCLPNVEGRSCDRCAPNFWKIASGEGCEDCGCDPQGSYDLKCNEFDGQCPCKPGHGGRQCNQCQDLHWGNPRVRCYQCECNVPGAATSQCHRNNGSCVCIPGVAGDRCQECARGFTGRAPYCDSCGECFDNWDRIIQELKEETQQMIHSARQIKQLGTAGVYTHEFTEMEDKLHDVEEILSGANITGLDLMDRQSLIEEIRRNLTESQLKLDEVDQQAQNVTQRTFAANLALSDIHERAQKLGQDAKALRDNTTALQEANVEGALNITREAQKRSQLAVARARGAQDDVMKSEMTRRVTERMLESAASRYNDTYQENEAALRKLQEQVADLEDQISDVNELVCYKRGTVERCDPVCGGAGCNSCGGLGCEDGSVTRANNTLAMAQETNELLAKKESDARTLFAAVGKAQKESQRALDEAKKAFERAQTAKNQSEDVSSDLQDLLDRIDKFLNEAGARPAEIRVLAEECTGLSISLEPEQIRELAREINQTIASLTDIDAILRETGPDLALAKELKARADLARDKANKILDTAKKVLQNLNDAEQAQDRAKQAIEKARDNIEAAEKDLDQIEDATASAQGVANRSLDQVGHLQDRLAELKKKYSQNNLDARKAVNEAKAADRQAEQAQQEAEELEEQYKRAMADLSGKSAASGDMKDRAEKLRERARKLAEGVNSKTTMLQGMEDEFDDNERRLKDYSQILEQLNREMTGYLDLIERRSTHYRECQN</sequence>
<name>A0A6B0VI09_IXORI</name>